<dbReference type="Pfam" id="PF00174">
    <property type="entry name" value="Oxidored_molyb"/>
    <property type="match status" value="1"/>
</dbReference>
<sequence>MIRFAIQMLLLCISSITFAEIESPTGRVILTTSGAIDEFNTDEKQAQFDLRMLQQLPAHEIQTHNPWEEGIHHYVGFHPRDLLQWLKADGHILRLTASNQYVTEIPLSDFNDWDAIIAYEMDGHPISVRNKGPLMVVYNFDKHPELRNEVHYGRSIWQIQTLRIMEP</sequence>
<accession>A0ABS0ZC13</accession>
<keyword evidence="1" id="KW-0732">Signal</keyword>
<feature type="chain" id="PRO_5047446656" evidence="1">
    <location>
        <begin position="20"/>
        <end position="167"/>
    </location>
</feature>
<comment type="caution">
    <text evidence="3">The sequence shown here is derived from an EMBL/GenBank/DDBJ whole genome shotgun (WGS) entry which is preliminary data.</text>
</comment>
<gene>
    <name evidence="3" type="ORF">JHD44_10985</name>
</gene>
<evidence type="ECO:0000256" key="1">
    <source>
        <dbReference type="SAM" id="SignalP"/>
    </source>
</evidence>
<proteinExistence type="predicted"/>
<reference evidence="3 4" key="1">
    <citation type="submission" date="2020-12" db="EMBL/GenBank/DDBJ databases">
        <title>Comparative genome analysis of fungal antagonists Marinomonas ostreistagni 398 and M. spartinae 468.</title>
        <authorList>
            <person name="Fields J.L."/>
            <person name="Mavrodi O.V."/>
            <person name="Biber P.D."/>
            <person name="Indest K.J."/>
            <person name="Mavrodi D.V."/>
        </authorList>
    </citation>
    <scope>NUCLEOTIDE SEQUENCE [LARGE SCALE GENOMIC DNA]</scope>
    <source>
        <strain evidence="3 4">USM7</strain>
    </source>
</reference>
<protein>
    <submittedName>
        <fullName evidence="3">Molybdopterin-dependent oxidoreductase</fullName>
    </submittedName>
</protein>
<name>A0ABS0ZC13_9GAMM</name>
<dbReference type="RefSeq" id="WP_199462792.1">
    <property type="nucleotide sequence ID" value="NZ_JAEMUH010000009.1"/>
</dbReference>
<dbReference type="EMBL" id="JAEMUH010000009">
    <property type="protein sequence ID" value="MBJ7551209.1"/>
    <property type="molecule type" value="Genomic_DNA"/>
</dbReference>
<evidence type="ECO:0000313" key="4">
    <source>
        <dbReference type="Proteomes" id="UP000598488"/>
    </source>
</evidence>
<feature type="signal peptide" evidence="1">
    <location>
        <begin position="1"/>
        <end position="19"/>
    </location>
</feature>
<dbReference type="Proteomes" id="UP000598488">
    <property type="component" value="Unassembled WGS sequence"/>
</dbReference>
<evidence type="ECO:0000313" key="3">
    <source>
        <dbReference type="EMBL" id="MBJ7551209.1"/>
    </source>
</evidence>
<evidence type="ECO:0000259" key="2">
    <source>
        <dbReference type="Pfam" id="PF00174"/>
    </source>
</evidence>
<feature type="domain" description="Oxidoreductase molybdopterin-binding" evidence="2">
    <location>
        <begin position="70"/>
        <end position="137"/>
    </location>
</feature>
<dbReference type="Gene3D" id="3.90.420.10">
    <property type="entry name" value="Oxidoreductase, molybdopterin-binding domain"/>
    <property type="match status" value="1"/>
</dbReference>
<dbReference type="InterPro" id="IPR036374">
    <property type="entry name" value="OxRdtase_Mopterin-bd_sf"/>
</dbReference>
<organism evidence="3 4">
    <name type="scientific">Marinomonas ostreistagni</name>
    <dbReference type="NCBI Taxonomy" id="359209"/>
    <lineage>
        <taxon>Bacteria</taxon>
        <taxon>Pseudomonadati</taxon>
        <taxon>Pseudomonadota</taxon>
        <taxon>Gammaproteobacteria</taxon>
        <taxon>Oceanospirillales</taxon>
        <taxon>Oceanospirillaceae</taxon>
        <taxon>Marinomonas</taxon>
    </lineage>
</organism>
<dbReference type="SUPFAM" id="SSF56524">
    <property type="entry name" value="Oxidoreductase molybdopterin-binding domain"/>
    <property type="match status" value="1"/>
</dbReference>
<dbReference type="InterPro" id="IPR000572">
    <property type="entry name" value="OxRdtase_Mopterin-bd_dom"/>
</dbReference>
<keyword evidence="4" id="KW-1185">Reference proteome</keyword>